<comment type="subcellular location">
    <subcellularLocation>
        <location evidence="1">Secreted</location>
    </subcellularLocation>
</comment>
<feature type="binding site" description="axial binding residue" evidence="4">
    <location>
        <position position="141"/>
    </location>
    <ligand>
        <name>heme b</name>
        <dbReference type="ChEBI" id="CHEBI:60344"/>
    </ligand>
    <ligandPart>
        <name>Fe</name>
        <dbReference type="ChEBI" id="CHEBI:18248"/>
    </ligandPart>
</feature>
<sequence>VLLGRGRLLDINDNLPENEDDVCIISDTSTDYCLKADDSRVNVYPGLGALHTIFLRMHNRIADGLASQNSGWTDDEVFQKTRSIVGALLQKITYSEYLPSVLGPDAIATYRLASTVDYTYEPNTNPTLYNVFSTAAFRFGHSQITDTLTINNDAIESVDLFNNPHHVLHSMDSLLAGILEDTAQRVDRWYSRGMTNHMFETLPFKGLDIVSLNIQRGRDHGLPRYNEWRQECGFSPISTFDDMGRDGRLFQRVYRNTNDIDLYSGALHEVPVNQGIVGETYACLIGRQFENLKFGDRFWYQNTAAPNAFTNAQIQEIEGQSLATILCQTSGLESVQANAFMNVARNNPLVDCRDVDPIDYSLF</sequence>
<dbReference type="Gene3D" id="1.10.640.10">
    <property type="entry name" value="Haem peroxidase domain superfamily, animal type"/>
    <property type="match status" value="1"/>
</dbReference>
<organism evidence="5 6">
    <name type="scientific">Elysia crispata</name>
    <name type="common">lettuce slug</name>
    <dbReference type="NCBI Taxonomy" id="231223"/>
    <lineage>
        <taxon>Eukaryota</taxon>
        <taxon>Metazoa</taxon>
        <taxon>Spiralia</taxon>
        <taxon>Lophotrochozoa</taxon>
        <taxon>Mollusca</taxon>
        <taxon>Gastropoda</taxon>
        <taxon>Heterobranchia</taxon>
        <taxon>Euthyneura</taxon>
        <taxon>Panpulmonata</taxon>
        <taxon>Sacoglossa</taxon>
        <taxon>Placobranchoidea</taxon>
        <taxon>Plakobranchidae</taxon>
        <taxon>Elysia</taxon>
    </lineage>
</organism>
<dbReference type="Proteomes" id="UP001283361">
    <property type="component" value="Unassembled WGS sequence"/>
</dbReference>
<keyword evidence="6" id="KW-1185">Reference proteome</keyword>
<keyword evidence="2" id="KW-0964">Secreted</keyword>
<keyword evidence="4" id="KW-0349">Heme</keyword>
<dbReference type="GO" id="GO:0006979">
    <property type="term" value="P:response to oxidative stress"/>
    <property type="evidence" value="ECO:0007669"/>
    <property type="project" value="InterPro"/>
</dbReference>
<dbReference type="GO" id="GO:0005576">
    <property type="term" value="C:extracellular region"/>
    <property type="evidence" value="ECO:0007669"/>
    <property type="project" value="UniProtKB-SubCell"/>
</dbReference>
<comment type="caution">
    <text evidence="5">The sequence shown here is derived from an EMBL/GenBank/DDBJ whole genome shotgun (WGS) entry which is preliminary data.</text>
</comment>
<keyword evidence="4" id="KW-0408">Iron</keyword>
<dbReference type="AlphaFoldDB" id="A0AAE1E6W2"/>
<reference evidence="5" key="1">
    <citation type="journal article" date="2023" name="G3 (Bethesda)">
        <title>A reference genome for the long-term kleptoplast-retaining sea slug Elysia crispata morphotype clarki.</title>
        <authorList>
            <person name="Eastman K.E."/>
            <person name="Pendleton A.L."/>
            <person name="Shaikh M.A."/>
            <person name="Suttiyut T."/>
            <person name="Ogas R."/>
            <person name="Tomko P."/>
            <person name="Gavelis G."/>
            <person name="Widhalm J.R."/>
            <person name="Wisecaver J.H."/>
        </authorList>
    </citation>
    <scope>NUCLEOTIDE SEQUENCE</scope>
    <source>
        <strain evidence="5">ECLA1</strain>
    </source>
</reference>
<dbReference type="PANTHER" id="PTHR11475:SF4">
    <property type="entry name" value="CHORION PEROXIDASE"/>
    <property type="match status" value="1"/>
</dbReference>
<evidence type="ECO:0000256" key="4">
    <source>
        <dbReference type="PIRSR" id="PIRSR619791-2"/>
    </source>
</evidence>
<dbReference type="InterPro" id="IPR037120">
    <property type="entry name" value="Haem_peroxidase_sf_animal"/>
</dbReference>
<evidence type="ECO:0000313" key="6">
    <source>
        <dbReference type="Proteomes" id="UP001283361"/>
    </source>
</evidence>
<evidence type="ECO:0000256" key="2">
    <source>
        <dbReference type="ARBA" id="ARBA00022525"/>
    </source>
</evidence>
<evidence type="ECO:0000256" key="1">
    <source>
        <dbReference type="ARBA" id="ARBA00004613"/>
    </source>
</evidence>
<evidence type="ECO:0008006" key="7">
    <source>
        <dbReference type="Google" id="ProtNLM"/>
    </source>
</evidence>
<accession>A0AAE1E6W2</accession>
<dbReference type="GO" id="GO:0020037">
    <property type="term" value="F:heme binding"/>
    <property type="evidence" value="ECO:0007669"/>
    <property type="project" value="InterPro"/>
</dbReference>
<dbReference type="SUPFAM" id="SSF48113">
    <property type="entry name" value="Heme-dependent peroxidases"/>
    <property type="match status" value="1"/>
</dbReference>
<evidence type="ECO:0000256" key="3">
    <source>
        <dbReference type="ARBA" id="ARBA00023180"/>
    </source>
</evidence>
<name>A0AAE1E6W2_9GAST</name>
<dbReference type="GO" id="GO:0004601">
    <property type="term" value="F:peroxidase activity"/>
    <property type="evidence" value="ECO:0007669"/>
    <property type="project" value="InterPro"/>
</dbReference>
<dbReference type="PRINTS" id="PR00457">
    <property type="entry name" value="ANPEROXIDASE"/>
</dbReference>
<dbReference type="PANTHER" id="PTHR11475">
    <property type="entry name" value="OXIDASE/PEROXIDASE"/>
    <property type="match status" value="1"/>
</dbReference>
<dbReference type="Pfam" id="PF03098">
    <property type="entry name" value="An_peroxidase"/>
    <property type="match status" value="1"/>
</dbReference>
<gene>
    <name evidence="5" type="ORF">RRG08_062654</name>
</gene>
<dbReference type="EMBL" id="JAWDGP010000986">
    <property type="protein sequence ID" value="KAK3795780.1"/>
    <property type="molecule type" value="Genomic_DNA"/>
</dbReference>
<keyword evidence="3" id="KW-0325">Glycoprotein</keyword>
<dbReference type="InterPro" id="IPR019791">
    <property type="entry name" value="Haem_peroxidase_animal"/>
</dbReference>
<evidence type="ECO:0000313" key="5">
    <source>
        <dbReference type="EMBL" id="KAK3795780.1"/>
    </source>
</evidence>
<dbReference type="GO" id="GO:0046872">
    <property type="term" value="F:metal ion binding"/>
    <property type="evidence" value="ECO:0007669"/>
    <property type="project" value="UniProtKB-KW"/>
</dbReference>
<feature type="non-terminal residue" evidence="5">
    <location>
        <position position="363"/>
    </location>
</feature>
<keyword evidence="4" id="KW-0479">Metal-binding</keyword>
<proteinExistence type="predicted"/>
<dbReference type="PROSITE" id="PS50292">
    <property type="entry name" value="PEROXIDASE_3"/>
    <property type="match status" value="1"/>
</dbReference>
<protein>
    <recommendedName>
        <fullName evidence="7">Peroxidase</fullName>
    </recommendedName>
</protein>
<dbReference type="InterPro" id="IPR010255">
    <property type="entry name" value="Haem_peroxidase_sf"/>
</dbReference>